<dbReference type="InterPro" id="IPR004839">
    <property type="entry name" value="Aminotransferase_I/II_large"/>
</dbReference>
<dbReference type="OrthoDB" id="6752799at2759"/>
<evidence type="ECO:0000256" key="3">
    <source>
        <dbReference type="ARBA" id="ARBA00011738"/>
    </source>
</evidence>
<protein>
    <recommendedName>
        <fullName evidence="7">Aspartate aminotransferase</fullName>
        <ecNumber evidence="7">2.6.1.1</ecNumber>
    </recommendedName>
</protein>
<proteinExistence type="inferred from homology"/>
<dbReference type="FunFam" id="3.90.1150.10:FF:000001">
    <property type="entry name" value="Aspartate aminotransferase"/>
    <property type="match status" value="1"/>
</dbReference>
<dbReference type="GO" id="GO:0004069">
    <property type="term" value="F:L-aspartate:2-oxoglutarate aminotransferase activity"/>
    <property type="evidence" value="ECO:0007669"/>
    <property type="project" value="UniProtKB-EC"/>
</dbReference>
<dbReference type="AlphaFoldDB" id="A0A9P5TMZ4"/>
<dbReference type="InterPro" id="IPR004838">
    <property type="entry name" value="NHTrfase_class1_PyrdxlP-BS"/>
</dbReference>
<comment type="caution">
    <text evidence="10">The sequence shown here is derived from an EMBL/GenBank/DDBJ whole genome shotgun (WGS) entry which is preliminary data.</text>
</comment>
<feature type="coiled-coil region" evidence="8">
    <location>
        <begin position="329"/>
        <end position="356"/>
    </location>
</feature>
<evidence type="ECO:0000256" key="6">
    <source>
        <dbReference type="ARBA" id="ARBA00022898"/>
    </source>
</evidence>
<dbReference type="Pfam" id="PF00155">
    <property type="entry name" value="Aminotran_1_2"/>
    <property type="match status" value="1"/>
</dbReference>
<comment type="subunit">
    <text evidence="3 7">Homodimer.</text>
</comment>
<keyword evidence="8" id="KW-0175">Coiled coil</keyword>
<sequence length="424" mass="47218">MANRLKQLVSHLSPKDMAAEIWQSVPLAPPDSIFKLTAAYKADTSKDKVNLGVGAYRDDNDKPWILPVVKKATQILLNDETLDHEYLPITGLSDFTNGAAKLILGSESPAIKEGRTVSVQTISGTGANHLGALFLSRFYNWNGPRKVYLSNPTWANHHAIFRNVGIEPVDYAYYDPKTIGLDFSGFIQILKNAPDRSIFLLHACAHNPTGVDPTPEQWRTIAEVIKAKGHYSFFDCAYQGFASGDLDRDAWAVRYFVEQGIPLLVCQSFAKNAGLYGERVGALHLVSVDQDTASRVKSQMSVLQRSEISNPPAHGARLVSLILNDPELFEEWKGDIKTMAERIKAMRRELRRLLTEELHTPGNWDHIVNQIGMFSFTGLNGEQCKELTETGHIYLTGNGRISMAGLNTGNIRYVAEQIDRVVHQ</sequence>
<dbReference type="SUPFAM" id="SSF53383">
    <property type="entry name" value="PLP-dependent transferases"/>
    <property type="match status" value="1"/>
</dbReference>
<dbReference type="InterPro" id="IPR015421">
    <property type="entry name" value="PyrdxlP-dep_Trfase_major"/>
</dbReference>
<keyword evidence="4 7" id="KW-0032">Aminotransferase</keyword>
<organism evidence="10 11">
    <name type="scientific">Gymnopilus junonius</name>
    <name type="common">Spectacular rustgill mushroom</name>
    <name type="synonym">Gymnopilus spectabilis subsp. junonius</name>
    <dbReference type="NCBI Taxonomy" id="109634"/>
    <lineage>
        <taxon>Eukaryota</taxon>
        <taxon>Fungi</taxon>
        <taxon>Dikarya</taxon>
        <taxon>Basidiomycota</taxon>
        <taxon>Agaricomycotina</taxon>
        <taxon>Agaricomycetes</taxon>
        <taxon>Agaricomycetidae</taxon>
        <taxon>Agaricales</taxon>
        <taxon>Agaricineae</taxon>
        <taxon>Hymenogastraceae</taxon>
        <taxon>Gymnopilus</taxon>
    </lineage>
</organism>
<keyword evidence="5 7" id="KW-0808">Transferase</keyword>
<dbReference type="GO" id="GO:0006532">
    <property type="term" value="P:aspartate biosynthetic process"/>
    <property type="evidence" value="ECO:0007669"/>
    <property type="project" value="TreeGrafter"/>
</dbReference>
<evidence type="ECO:0000256" key="4">
    <source>
        <dbReference type="ARBA" id="ARBA00022576"/>
    </source>
</evidence>
<accession>A0A9P5TMZ4</accession>
<dbReference type="Proteomes" id="UP000724874">
    <property type="component" value="Unassembled WGS sequence"/>
</dbReference>
<dbReference type="PROSITE" id="PS00105">
    <property type="entry name" value="AA_TRANSFER_CLASS_1"/>
    <property type="match status" value="1"/>
</dbReference>
<dbReference type="EMBL" id="JADNYJ010000038">
    <property type="protein sequence ID" value="KAF8902032.1"/>
    <property type="molecule type" value="Genomic_DNA"/>
</dbReference>
<feature type="domain" description="Aminotransferase class I/classII large" evidence="9">
    <location>
        <begin position="46"/>
        <end position="418"/>
    </location>
</feature>
<comment type="cofactor">
    <cofactor evidence="1">
        <name>pyridoxal 5'-phosphate</name>
        <dbReference type="ChEBI" id="CHEBI:597326"/>
    </cofactor>
</comment>
<evidence type="ECO:0000256" key="8">
    <source>
        <dbReference type="SAM" id="Coils"/>
    </source>
</evidence>
<name>A0A9P5TMZ4_GYMJU</name>
<comment type="similarity">
    <text evidence="2">Belongs to the class-I pyridoxal-phosphate-dependent aminotransferase family.</text>
</comment>
<keyword evidence="11" id="KW-1185">Reference proteome</keyword>
<dbReference type="Gene3D" id="3.40.640.10">
    <property type="entry name" value="Type I PLP-dependent aspartate aminotransferase-like (Major domain)"/>
    <property type="match status" value="1"/>
</dbReference>
<keyword evidence="6" id="KW-0663">Pyridoxal phosphate</keyword>
<evidence type="ECO:0000256" key="2">
    <source>
        <dbReference type="ARBA" id="ARBA00007441"/>
    </source>
</evidence>
<dbReference type="NCBIfam" id="NF006719">
    <property type="entry name" value="PRK09257.1"/>
    <property type="match status" value="1"/>
</dbReference>
<comment type="catalytic activity">
    <reaction evidence="7">
        <text>L-aspartate + 2-oxoglutarate = oxaloacetate + L-glutamate</text>
        <dbReference type="Rhea" id="RHEA:21824"/>
        <dbReference type="ChEBI" id="CHEBI:16452"/>
        <dbReference type="ChEBI" id="CHEBI:16810"/>
        <dbReference type="ChEBI" id="CHEBI:29985"/>
        <dbReference type="ChEBI" id="CHEBI:29991"/>
        <dbReference type="EC" id="2.6.1.1"/>
    </reaction>
</comment>
<evidence type="ECO:0000313" key="10">
    <source>
        <dbReference type="EMBL" id="KAF8902032.1"/>
    </source>
</evidence>
<gene>
    <name evidence="10" type="ORF">CPB84DRAFT_1814988</name>
</gene>
<dbReference type="PANTHER" id="PTHR11879">
    <property type="entry name" value="ASPARTATE AMINOTRANSFERASE"/>
    <property type="match status" value="1"/>
</dbReference>
<evidence type="ECO:0000256" key="5">
    <source>
        <dbReference type="ARBA" id="ARBA00022679"/>
    </source>
</evidence>
<comment type="miscellaneous">
    <text evidence="7">In eukaryotes there are cytoplasmic, mitochondrial and chloroplastic isozymes.</text>
</comment>
<dbReference type="InterPro" id="IPR015422">
    <property type="entry name" value="PyrdxlP-dep_Trfase_small"/>
</dbReference>
<dbReference type="GO" id="GO:0005829">
    <property type="term" value="C:cytosol"/>
    <property type="evidence" value="ECO:0007669"/>
    <property type="project" value="TreeGrafter"/>
</dbReference>
<dbReference type="PANTHER" id="PTHR11879:SF55">
    <property type="entry name" value="GLUTAMATE OXALOACETATE TRANSAMINASE 1, ISOFORM B"/>
    <property type="match status" value="1"/>
</dbReference>
<dbReference type="Gene3D" id="3.90.1150.10">
    <property type="entry name" value="Aspartate Aminotransferase, domain 1"/>
    <property type="match status" value="1"/>
</dbReference>
<dbReference type="FunFam" id="3.40.640.10:FF:000064">
    <property type="entry name" value="Aspartate aminotransferase"/>
    <property type="match status" value="1"/>
</dbReference>
<evidence type="ECO:0000256" key="1">
    <source>
        <dbReference type="ARBA" id="ARBA00001933"/>
    </source>
</evidence>
<dbReference type="PRINTS" id="PR00799">
    <property type="entry name" value="TRANSAMINASE"/>
</dbReference>
<dbReference type="EC" id="2.6.1.1" evidence="7"/>
<reference evidence="10" key="1">
    <citation type="submission" date="2020-11" db="EMBL/GenBank/DDBJ databases">
        <authorList>
            <consortium name="DOE Joint Genome Institute"/>
            <person name="Ahrendt S."/>
            <person name="Riley R."/>
            <person name="Andreopoulos W."/>
            <person name="LaButti K."/>
            <person name="Pangilinan J."/>
            <person name="Ruiz-duenas F.J."/>
            <person name="Barrasa J.M."/>
            <person name="Sanchez-Garcia M."/>
            <person name="Camarero S."/>
            <person name="Miyauchi S."/>
            <person name="Serrano A."/>
            <person name="Linde D."/>
            <person name="Babiker R."/>
            <person name="Drula E."/>
            <person name="Ayuso-Fernandez I."/>
            <person name="Pacheco R."/>
            <person name="Padilla G."/>
            <person name="Ferreira P."/>
            <person name="Barriuso J."/>
            <person name="Kellner H."/>
            <person name="Castanera R."/>
            <person name="Alfaro M."/>
            <person name="Ramirez L."/>
            <person name="Pisabarro A.G."/>
            <person name="Kuo A."/>
            <person name="Tritt A."/>
            <person name="Lipzen A."/>
            <person name="He G."/>
            <person name="Yan M."/>
            <person name="Ng V."/>
            <person name="Cullen D."/>
            <person name="Martin F."/>
            <person name="Rosso M.-N."/>
            <person name="Henrissat B."/>
            <person name="Hibbett D."/>
            <person name="Martinez A.T."/>
            <person name="Grigoriev I.V."/>
        </authorList>
    </citation>
    <scope>NUCLEOTIDE SEQUENCE</scope>
    <source>
        <strain evidence="10">AH 44721</strain>
    </source>
</reference>
<evidence type="ECO:0000313" key="11">
    <source>
        <dbReference type="Proteomes" id="UP000724874"/>
    </source>
</evidence>
<evidence type="ECO:0000259" key="9">
    <source>
        <dbReference type="Pfam" id="PF00155"/>
    </source>
</evidence>
<dbReference type="InterPro" id="IPR000796">
    <property type="entry name" value="Asp_trans"/>
</dbReference>
<dbReference type="CDD" id="cd00609">
    <property type="entry name" value="AAT_like"/>
    <property type="match status" value="1"/>
</dbReference>
<dbReference type="GO" id="GO:0030170">
    <property type="term" value="F:pyridoxal phosphate binding"/>
    <property type="evidence" value="ECO:0007669"/>
    <property type="project" value="InterPro"/>
</dbReference>
<evidence type="ECO:0000256" key="7">
    <source>
        <dbReference type="RuleBase" id="RU000480"/>
    </source>
</evidence>
<dbReference type="InterPro" id="IPR015424">
    <property type="entry name" value="PyrdxlP-dep_Trfase"/>
</dbReference>